<feature type="binding site" evidence="7 8">
    <location>
        <position position="14"/>
    </location>
    <ligand>
        <name>S-adenosyl-L-methionine</name>
        <dbReference type="ChEBI" id="CHEBI:59789"/>
    </ligand>
</feature>
<keyword evidence="1 7" id="KW-0963">Cytoplasm</keyword>
<dbReference type="OrthoDB" id="9814755at2"/>
<dbReference type="InterPro" id="IPR011530">
    <property type="entry name" value="rRNA_adenine_dimethylase"/>
</dbReference>
<dbReference type="PANTHER" id="PTHR11727">
    <property type="entry name" value="DIMETHYLADENOSINE TRANSFERASE"/>
    <property type="match status" value="1"/>
</dbReference>
<organism evidence="10 11">
    <name type="scientific">Oxalobacter formigenes OXCC13</name>
    <dbReference type="NCBI Taxonomy" id="556269"/>
    <lineage>
        <taxon>Bacteria</taxon>
        <taxon>Pseudomonadati</taxon>
        <taxon>Pseudomonadota</taxon>
        <taxon>Betaproteobacteria</taxon>
        <taxon>Burkholderiales</taxon>
        <taxon>Oxalobacteraceae</taxon>
        <taxon>Oxalobacter</taxon>
    </lineage>
</organism>
<comment type="similarity">
    <text evidence="7">Belongs to the class I-like SAM-binding methyltransferase superfamily. rRNA adenine N(6)-methyltransferase family. RsmA subfamily.</text>
</comment>
<evidence type="ECO:0000256" key="5">
    <source>
        <dbReference type="ARBA" id="ARBA00022691"/>
    </source>
</evidence>
<proteinExistence type="inferred from homology"/>
<feature type="binding site" evidence="7 8">
    <location>
        <position position="12"/>
    </location>
    <ligand>
        <name>S-adenosyl-L-methionine</name>
        <dbReference type="ChEBI" id="CHEBI:59789"/>
    </ligand>
</feature>
<dbReference type="InterPro" id="IPR029063">
    <property type="entry name" value="SAM-dependent_MTases_sf"/>
</dbReference>
<dbReference type="SMART" id="SM00650">
    <property type="entry name" value="rADc"/>
    <property type="match status" value="1"/>
</dbReference>
<dbReference type="PANTHER" id="PTHR11727:SF7">
    <property type="entry name" value="DIMETHYLADENOSINE TRANSFERASE-RELATED"/>
    <property type="match status" value="1"/>
</dbReference>
<evidence type="ECO:0000256" key="6">
    <source>
        <dbReference type="ARBA" id="ARBA00022884"/>
    </source>
</evidence>
<dbReference type="EMBL" id="GG658170">
    <property type="protein sequence ID" value="EEO30521.1"/>
    <property type="molecule type" value="Genomic_DNA"/>
</dbReference>
<dbReference type="GO" id="GO:0005829">
    <property type="term" value="C:cytosol"/>
    <property type="evidence" value="ECO:0007669"/>
    <property type="project" value="TreeGrafter"/>
</dbReference>
<feature type="binding site" evidence="7 8">
    <location>
        <position position="60"/>
    </location>
    <ligand>
        <name>S-adenosyl-L-methionine</name>
        <dbReference type="ChEBI" id="CHEBI:59789"/>
    </ligand>
</feature>
<keyword evidence="5 7" id="KW-0949">S-adenosyl-L-methionine</keyword>
<dbReference type="Pfam" id="PF00398">
    <property type="entry name" value="RrnaAD"/>
    <property type="match status" value="1"/>
</dbReference>
<comment type="subcellular location">
    <subcellularLocation>
        <location evidence="7">Cytoplasm</location>
    </subcellularLocation>
</comment>
<evidence type="ECO:0000313" key="11">
    <source>
        <dbReference type="Proteomes" id="UP000005089"/>
    </source>
</evidence>
<dbReference type="RefSeq" id="WP_005881747.1">
    <property type="nucleotide sequence ID" value="NZ_CP019430.1"/>
</dbReference>
<keyword evidence="4 7" id="KW-0808">Transferase</keyword>
<feature type="binding site" evidence="7 8">
    <location>
        <position position="106"/>
    </location>
    <ligand>
        <name>S-adenosyl-L-methionine</name>
        <dbReference type="ChEBI" id="CHEBI:59789"/>
    </ligand>
</feature>
<dbReference type="HAMAP" id="MF_00607">
    <property type="entry name" value="16SrRNA_methyltr_A"/>
    <property type="match status" value="1"/>
</dbReference>
<protein>
    <recommendedName>
        <fullName evidence="7">Ribosomal RNA small subunit methyltransferase A</fullName>
        <ecNumber evidence="7">2.1.1.182</ecNumber>
    </recommendedName>
    <alternativeName>
        <fullName evidence="7">16S rRNA (adenine(1518)-N(6)/adenine(1519)-N(6))-dimethyltransferase</fullName>
    </alternativeName>
    <alternativeName>
        <fullName evidence="7">16S rRNA dimethyladenosine transferase</fullName>
    </alternativeName>
    <alternativeName>
        <fullName evidence="7">16S rRNA dimethylase</fullName>
    </alternativeName>
    <alternativeName>
        <fullName evidence="7">S-adenosylmethionine-6-N', N'-adenosyl(rRNA) dimethyltransferase</fullName>
    </alternativeName>
</protein>
<dbReference type="STRING" id="847.BRW83_0545"/>
<dbReference type="SUPFAM" id="SSF53335">
    <property type="entry name" value="S-adenosyl-L-methionine-dependent methyltransferases"/>
    <property type="match status" value="1"/>
</dbReference>
<comment type="function">
    <text evidence="7">Specifically dimethylates two adjacent adenosines (A1518 and A1519) in the loop of a conserved hairpin near the 3'-end of 16S rRNA in the 30S particle. May play a critical role in biogenesis of 30S subunits.</text>
</comment>
<dbReference type="NCBIfam" id="TIGR00755">
    <property type="entry name" value="ksgA"/>
    <property type="match status" value="1"/>
</dbReference>
<dbReference type="HOGENOM" id="CLU_041220_0_1_4"/>
<dbReference type="GeneID" id="77134455"/>
<feature type="binding site" evidence="7 8">
    <location>
        <position position="84"/>
    </location>
    <ligand>
        <name>S-adenosyl-L-methionine</name>
        <dbReference type="ChEBI" id="CHEBI:59789"/>
    </ligand>
</feature>
<dbReference type="Proteomes" id="UP000005089">
    <property type="component" value="Unassembled WGS sequence"/>
</dbReference>
<feature type="binding site" evidence="7 8">
    <location>
        <position position="39"/>
    </location>
    <ligand>
        <name>S-adenosyl-L-methionine</name>
        <dbReference type="ChEBI" id="CHEBI:59789"/>
    </ligand>
</feature>
<keyword evidence="11" id="KW-1185">Reference proteome</keyword>
<evidence type="ECO:0000256" key="2">
    <source>
        <dbReference type="ARBA" id="ARBA00022552"/>
    </source>
</evidence>
<dbReference type="GO" id="GO:0052908">
    <property type="term" value="F:16S rRNA (adenine(1518)-N(6)/adenine(1519)-N(6))-dimethyltransferase activity"/>
    <property type="evidence" value="ECO:0007669"/>
    <property type="project" value="UniProtKB-EC"/>
</dbReference>
<dbReference type="PROSITE" id="PS01131">
    <property type="entry name" value="RRNA_A_DIMETH"/>
    <property type="match status" value="1"/>
</dbReference>
<evidence type="ECO:0000313" key="10">
    <source>
        <dbReference type="EMBL" id="EEO30521.1"/>
    </source>
</evidence>
<evidence type="ECO:0000256" key="4">
    <source>
        <dbReference type="ARBA" id="ARBA00022679"/>
    </source>
</evidence>
<comment type="catalytic activity">
    <reaction evidence="7">
        <text>adenosine(1518)/adenosine(1519) in 16S rRNA + 4 S-adenosyl-L-methionine = N(6)-dimethyladenosine(1518)/N(6)-dimethyladenosine(1519) in 16S rRNA + 4 S-adenosyl-L-homocysteine + 4 H(+)</text>
        <dbReference type="Rhea" id="RHEA:19609"/>
        <dbReference type="Rhea" id="RHEA-COMP:10232"/>
        <dbReference type="Rhea" id="RHEA-COMP:10233"/>
        <dbReference type="ChEBI" id="CHEBI:15378"/>
        <dbReference type="ChEBI" id="CHEBI:57856"/>
        <dbReference type="ChEBI" id="CHEBI:59789"/>
        <dbReference type="ChEBI" id="CHEBI:74411"/>
        <dbReference type="ChEBI" id="CHEBI:74493"/>
        <dbReference type="EC" id="2.1.1.182"/>
    </reaction>
</comment>
<evidence type="ECO:0000256" key="7">
    <source>
        <dbReference type="HAMAP-Rule" id="MF_00607"/>
    </source>
</evidence>
<evidence type="ECO:0000259" key="9">
    <source>
        <dbReference type="SMART" id="SM00650"/>
    </source>
</evidence>
<keyword evidence="2 7" id="KW-0698">rRNA processing</keyword>
<evidence type="ECO:0000256" key="8">
    <source>
        <dbReference type="PROSITE-ProRule" id="PRU01026"/>
    </source>
</evidence>
<dbReference type="FunFam" id="1.10.8.100:FF:000001">
    <property type="entry name" value="Ribosomal RNA small subunit methyltransferase A"/>
    <property type="match status" value="1"/>
</dbReference>
<gene>
    <name evidence="7 10" type="primary">ksgA</name>
    <name evidence="7" type="synonym">rsmA</name>
    <name evidence="10" type="ORF">OFBG_01549</name>
</gene>
<accession>C3XBE5</accession>
<dbReference type="InterPro" id="IPR020598">
    <property type="entry name" value="rRNA_Ade_methylase_Trfase_N"/>
</dbReference>
<dbReference type="EC" id="2.1.1.182" evidence="7"/>
<reference evidence="10 11" key="1">
    <citation type="submission" date="2009-02" db="EMBL/GenBank/DDBJ databases">
        <title>The Genome Sequence of Oxalobacter formigenes OXCC13.</title>
        <authorList>
            <consortium name="The Broad Institute Genome Sequencing Platform"/>
            <person name="Ward D."/>
            <person name="Young S.K."/>
            <person name="Kodira C.D."/>
            <person name="Zeng Q."/>
            <person name="Koehrsen M."/>
            <person name="Alvarado L."/>
            <person name="Berlin A."/>
            <person name="Borenstein D."/>
            <person name="Chen Z."/>
            <person name="Engels R."/>
            <person name="Freedman E."/>
            <person name="Gellesch M."/>
            <person name="Goldberg J."/>
            <person name="Griggs A."/>
            <person name="Gujja S."/>
            <person name="Heiman D."/>
            <person name="Hepburn T."/>
            <person name="Howarth C."/>
            <person name="Jen D."/>
            <person name="Larson L."/>
            <person name="Lewis B."/>
            <person name="Mehta T."/>
            <person name="Park D."/>
            <person name="Pearson M."/>
            <person name="Roberts A."/>
            <person name="Saif S."/>
            <person name="Shea T."/>
            <person name="Shenoy N."/>
            <person name="Sisk P."/>
            <person name="Stolte C."/>
            <person name="Sykes S."/>
            <person name="Walk T."/>
            <person name="White J."/>
            <person name="Yandava C."/>
            <person name="Allison M.J."/>
            <person name="Lander E."/>
            <person name="Nusbaum C."/>
            <person name="Galagan J."/>
            <person name="Birren B."/>
        </authorList>
    </citation>
    <scope>NUCLEOTIDE SEQUENCE [LARGE SCALE GENOMIC DNA]</scope>
    <source>
        <strain evidence="10 11">OXCC13</strain>
    </source>
</reference>
<feature type="domain" description="Ribosomal RNA adenine methylase transferase N-terminal" evidence="9">
    <location>
        <begin position="19"/>
        <end position="191"/>
    </location>
</feature>
<dbReference type="PROSITE" id="PS51689">
    <property type="entry name" value="SAM_RNA_A_N6_MT"/>
    <property type="match status" value="1"/>
</dbReference>
<keyword evidence="3 7" id="KW-0489">Methyltransferase</keyword>
<evidence type="ECO:0000256" key="1">
    <source>
        <dbReference type="ARBA" id="ARBA00022490"/>
    </source>
</evidence>
<evidence type="ECO:0000256" key="3">
    <source>
        <dbReference type="ARBA" id="ARBA00022603"/>
    </source>
</evidence>
<name>C3XBE5_OXAFO</name>
<keyword evidence="6 7" id="KW-0694">RNA-binding</keyword>
<dbReference type="AlphaFoldDB" id="C3XBE5"/>
<dbReference type="InterPro" id="IPR023165">
    <property type="entry name" value="rRNA_Ade_diMease-like_C"/>
</dbReference>
<dbReference type="Gene3D" id="3.40.50.150">
    <property type="entry name" value="Vaccinia Virus protein VP39"/>
    <property type="match status" value="1"/>
</dbReference>
<dbReference type="InterPro" id="IPR001737">
    <property type="entry name" value="KsgA/Erm"/>
</dbReference>
<sequence>MKHIPRKRFGQNFLKDQSVLDDIVSAIAPKPTDHMLEIGPGMGAMTENLLPYLSQMDVIELDRDLVVYLKKRFPADKLTIHQGDALSFDFRTIGASSENKWRIVGNLPYNISSPLLFHLMNFSSCIEDQHFMLQREVVERMVAEPGNKAYGRLSVMLQWQYDMELLFIVPPTAFDPMPRVDSAIVRMIPRETPEACSSVALEKTVTQAFSQRRKMLRNNLAPLFSESRLIELGIDPTRRPEDLTVEQFILLANHLN</sequence>
<dbReference type="GO" id="GO:0003723">
    <property type="term" value="F:RNA binding"/>
    <property type="evidence" value="ECO:0007669"/>
    <property type="project" value="UniProtKB-UniRule"/>
</dbReference>
<dbReference type="Gene3D" id="1.10.8.100">
    <property type="entry name" value="Ribosomal RNA adenine dimethylase-like, domain 2"/>
    <property type="match status" value="1"/>
</dbReference>
<dbReference type="eggNOG" id="COG0030">
    <property type="taxonomic scope" value="Bacteria"/>
</dbReference>
<dbReference type="InterPro" id="IPR020596">
    <property type="entry name" value="rRNA_Ade_Mease_Trfase_CS"/>
</dbReference>